<accession>A0AA47NCZ8</accession>
<dbReference type="PROSITE" id="PS50835">
    <property type="entry name" value="IG_LIKE"/>
    <property type="match status" value="1"/>
</dbReference>
<dbReference type="Gene3D" id="2.60.40.10">
    <property type="entry name" value="Immunoglobulins"/>
    <property type="match status" value="2"/>
</dbReference>
<evidence type="ECO:0000256" key="1">
    <source>
        <dbReference type="ARBA" id="ARBA00004370"/>
    </source>
</evidence>
<comment type="subcellular location">
    <subcellularLocation>
        <location evidence="1">Membrane</location>
    </subcellularLocation>
</comment>
<dbReference type="EMBL" id="JAOPHQ010000063">
    <property type="protein sequence ID" value="KAK0155925.1"/>
    <property type="molecule type" value="Genomic_DNA"/>
</dbReference>
<dbReference type="AlphaFoldDB" id="A0AA47NCZ8"/>
<dbReference type="GO" id="GO:0016020">
    <property type="term" value="C:membrane"/>
    <property type="evidence" value="ECO:0007669"/>
    <property type="project" value="UniProtKB-SubCell"/>
</dbReference>
<evidence type="ECO:0000256" key="4">
    <source>
        <dbReference type="ARBA" id="ARBA00023180"/>
    </source>
</evidence>
<dbReference type="PANTHER" id="PTHR12080:SF55">
    <property type="entry name" value="LYMPHOCYTE FUNCTION-ASSOCIATED ANTIGEN 3"/>
    <property type="match status" value="1"/>
</dbReference>
<keyword evidence="8" id="KW-1185">Reference proteome</keyword>
<reference evidence="7" key="1">
    <citation type="journal article" date="2023" name="Front. Mar. Sci.">
        <title>A new Merluccius polli reference genome to investigate the effects of global change in West African waters.</title>
        <authorList>
            <person name="Mateo J.L."/>
            <person name="Blanco-Fernandez C."/>
            <person name="Garcia-Vazquez E."/>
            <person name="Machado-Schiaffino G."/>
        </authorList>
    </citation>
    <scope>NUCLEOTIDE SEQUENCE</scope>
    <source>
        <strain evidence="7">C29</strain>
        <tissue evidence="7">Fin</tissue>
    </source>
</reference>
<feature type="signal peptide" evidence="5">
    <location>
        <begin position="1"/>
        <end position="18"/>
    </location>
</feature>
<name>A0AA47NCZ8_MERPO</name>
<organism evidence="7 8">
    <name type="scientific">Merluccius polli</name>
    <name type="common">Benguela hake</name>
    <name type="synonym">Merluccius cadenati</name>
    <dbReference type="NCBI Taxonomy" id="89951"/>
    <lineage>
        <taxon>Eukaryota</taxon>
        <taxon>Metazoa</taxon>
        <taxon>Chordata</taxon>
        <taxon>Craniata</taxon>
        <taxon>Vertebrata</taxon>
        <taxon>Euteleostomi</taxon>
        <taxon>Actinopterygii</taxon>
        <taxon>Neopterygii</taxon>
        <taxon>Teleostei</taxon>
        <taxon>Neoteleostei</taxon>
        <taxon>Acanthomorphata</taxon>
        <taxon>Zeiogadaria</taxon>
        <taxon>Gadariae</taxon>
        <taxon>Gadiformes</taxon>
        <taxon>Gadoidei</taxon>
        <taxon>Merlucciidae</taxon>
        <taxon>Merluccius</taxon>
    </lineage>
</organism>
<evidence type="ECO:0000256" key="3">
    <source>
        <dbReference type="ARBA" id="ARBA00023136"/>
    </source>
</evidence>
<keyword evidence="3" id="KW-0472">Membrane</keyword>
<dbReference type="SUPFAM" id="SSF48726">
    <property type="entry name" value="Immunoglobulin"/>
    <property type="match status" value="2"/>
</dbReference>
<comment type="caution">
    <text evidence="7">The sequence shown here is derived from an EMBL/GenBank/DDBJ whole genome shotgun (WGS) entry which is preliminary data.</text>
</comment>
<keyword evidence="2 5" id="KW-0732">Signal</keyword>
<evidence type="ECO:0000256" key="2">
    <source>
        <dbReference type="ARBA" id="ARBA00022729"/>
    </source>
</evidence>
<proteinExistence type="predicted"/>
<evidence type="ECO:0000256" key="5">
    <source>
        <dbReference type="SAM" id="SignalP"/>
    </source>
</evidence>
<keyword evidence="4" id="KW-0325">Glycoprotein</keyword>
<dbReference type="SMART" id="SM00409">
    <property type="entry name" value="IG"/>
    <property type="match status" value="2"/>
</dbReference>
<sequence length="221" mass="24085">MAVSYFLVCPVLPLLALGQAPQYARQGFETTLGPAIPGTPDRIVWKHGARKVVEFDGSEENVHGTFLDRVVLDWHTAALTIKDLQAGDSGPYELEATINSKRFYSQHEVEVIEKVAVPTISCVLNGTDGSGGKPDEPRTLATLTCSAEGPPSLITYRWTLLKGVLDGRGLLVPLVGKQDETVYTCQVNNPVSQEKREFVAKDCYPGKTRIRKLVATAACRS</sequence>
<evidence type="ECO:0000313" key="7">
    <source>
        <dbReference type="EMBL" id="KAK0155925.1"/>
    </source>
</evidence>
<evidence type="ECO:0000259" key="6">
    <source>
        <dbReference type="PROSITE" id="PS50835"/>
    </source>
</evidence>
<dbReference type="InterPro" id="IPR007110">
    <property type="entry name" value="Ig-like_dom"/>
</dbReference>
<evidence type="ECO:0000313" key="8">
    <source>
        <dbReference type="Proteomes" id="UP001174136"/>
    </source>
</evidence>
<feature type="chain" id="PRO_5041369029" evidence="5">
    <location>
        <begin position="19"/>
        <end position="221"/>
    </location>
</feature>
<dbReference type="InterPro" id="IPR003599">
    <property type="entry name" value="Ig_sub"/>
</dbReference>
<dbReference type="InterPro" id="IPR013783">
    <property type="entry name" value="Ig-like_fold"/>
</dbReference>
<gene>
    <name evidence="7" type="primary">CD58</name>
    <name evidence="7" type="ORF">N1851_001540</name>
</gene>
<dbReference type="InterPro" id="IPR036179">
    <property type="entry name" value="Ig-like_dom_sf"/>
</dbReference>
<dbReference type="PANTHER" id="PTHR12080">
    <property type="entry name" value="SIGNALING LYMPHOCYTIC ACTIVATION MOLECULE"/>
    <property type="match status" value="1"/>
</dbReference>
<dbReference type="Proteomes" id="UP001174136">
    <property type="component" value="Unassembled WGS sequence"/>
</dbReference>
<protein>
    <submittedName>
        <fullName evidence="7">Lymphocyte function-associated antigen 3</fullName>
    </submittedName>
</protein>
<feature type="domain" description="Ig-like" evidence="6">
    <location>
        <begin position="118"/>
        <end position="199"/>
    </location>
</feature>
<dbReference type="InterPro" id="IPR015631">
    <property type="entry name" value="CD2/SLAM_rcpt"/>
</dbReference>